<dbReference type="PANTHER" id="PTHR43861">
    <property type="entry name" value="TRANS-ACONITATE 2-METHYLTRANSFERASE-RELATED"/>
    <property type="match status" value="1"/>
</dbReference>
<dbReference type="CDD" id="cd02440">
    <property type="entry name" value="AdoMet_MTases"/>
    <property type="match status" value="1"/>
</dbReference>
<evidence type="ECO:0000313" key="5">
    <source>
        <dbReference type="Proteomes" id="UP000289775"/>
    </source>
</evidence>
<organism evidence="4 5">
    <name type="scientific">Flavobacterium beibuense</name>
    <dbReference type="NCBI Taxonomy" id="657326"/>
    <lineage>
        <taxon>Bacteria</taxon>
        <taxon>Pseudomonadati</taxon>
        <taxon>Bacteroidota</taxon>
        <taxon>Flavobacteriia</taxon>
        <taxon>Flavobacteriales</taxon>
        <taxon>Flavobacteriaceae</taxon>
        <taxon>Flavobacterium</taxon>
    </lineage>
</organism>
<evidence type="ECO:0000256" key="2">
    <source>
        <dbReference type="ARBA" id="ARBA00022679"/>
    </source>
</evidence>
<dbReference type="AlphaFoldDB" id="A0A444WAQ5"/>
<dbReference type="OrthoDB" id="8385759at2"/>
<proteinExistence type="predicted"/>
<dbReference type="RefSeq" id="WP_129751120.1">
    <property type="nucleotide sequence ID" value="NZ_JUIW01000006.1"/>
</dbReference>
<evidence type="ECO:0000259" key="3">
    <source>
        <dbReference type="Pfam" id="PF13649"/>
    </source>
</evidence>
<evidence type="ECO:0000256" key="1">
    <source>
        <dbReference type="ARBA" id="ARBA00022603"/>
    </source>
</evidence>
<name>A0A444WAQ5_9FLAO</name>
<dbReference type="GO" id="GO:0008168">
    <property type="term" value="F:methyltransferase activity"/>
    <property type="evidence" value="ECO:0007669"/>
    <property type="project" value="UniProtKB-KW"/>
</dbReference>
<dbReference type="Gene3D" id="3.40.50.150">
    <property type="entry name" value="Vaccinia Virus protein VP39"/>
    <property type="match status" value="1"/>
</dbReference>
<feature type="domain" description="Methyltransferase" evidence="3">
    <location>
        <begin position="56"/>
        <end position="150"/>
    </location>
</feature>
<dbReference type="InterPro" id="IPR041698">
    <property type="entry name" value="Methyltransf_25"/>
</dbReference>
<protein>
    <submittedName>
        <fullName evidence="4">Type 12 methyltransferase</fullName>
    </submittedName>
</protein>
<keyword evidence="2 4" id="KW-0808">Transferase</keyword>
<dbReference type="PANTHER" id="PTHR43861:SF1">
    <property type="entry name" value="TRANS-ACONITATE 2-METHYLTRANSFERASE"/>
    <property type="match status" value="1"/>
</dbReference>
<dbReference type="EMBL" id="JUIW01000006">
    <property type="protein sequence ID" value="RYJ42894.1"/>
    <property type="molecule type" value="Genomic_DNA"/>
</dbReference>
<dbReference type="GO" id="GO:0032259">
    <property type="term" value="P:methylation"/>
    <property type="evidence" value="ECO:0007669"/>
    <property type="project" value="UniProtKB-KW"/>
</dbReference>
<keyword evidence="1 4" id="KW-0489">Methyltransferase</keyword>
<reference evidence="4 5" key="1">
    <citation type="submission" date="2014-12" db="EMBL/GenBank/DDBJ databases">
        <title>Genome sequence of Flavobacterium beibuense RSKm HC5.</title>
        <authorList>
            <person name="Kim J.F."/>
            <person name="Song J.Y."/>
            <person name="Kwak M.-J."/>
            <person name="Lee S.-W."/>
        </authorList>
    </citation>
    <scope>NUCLEOTIDE SEQUENCE [LARGE SCALE GENOMIC DNA]</scope>
    <source>
        <strain evidence="4 5">RSKm HC5</strain>
    </source>
</reference>
<dbReference type="InterPro" id="IPR029063">
    <property type="entry name" value="SAM-dependent_MTases_sf"/>
</dbReference>
<dbReference type="SUPFAM" id="SSF53335">
    <property type="entry name" value="S-adenosyl-L-methionine-dependent methyltransferases"/>
    <property type="match status" value="1"/>
</dbReference>
<comment type="caution">
    <text evidence="4">The sequence shown here is derived from an EMBL/GenBank/DDBJ whole genome shotgun (WGS) entry which is preliminary data.</text>
</comment>
<dbReference type="Pfam" id="PF13649">
    <property type="entry name" value="Methyltransf_25"/>
    <property type="match status" value="1"/>
</dbReference>
<dbReference type="Proteomes" id="UP000289775">
    <property type="component" value="Unassembled WGS sequence"/>
</dbReference>
<gene>
    <name evidence="4" type="ORF">NU09_1993</name>
</gene>
<evidence type="ECO:0000313" key="4">
    <source>
        <dbReference type="EMBL" id="RYJ42894.1"/>
    </source>
</evidence>
<accession>A0A444WAQ5</accession>
<sequence>MENESNYININKEAWNKKTEFHIDSAFYNMTGFLNGETSLNSIELELLGNITGKKILHLQCHFGQDTLSLGRMGAQITGVDLSDVAINKARELAVTTGIPANFICCDVYNLPNHLNEKFDIVFTSYGTIGWLPNLDKWAKVINHFLKPGGSFVFAEFHPFVWMFDSGFQKIDYSYFNVETIIETETGTYADKAAPMEAKTISWNHDLSEVFTSLISNNLEIKTFKEYDYSPYNCFSNMEEFESKHFRIPHLQNKIPFVYALKAVKKLDE</sequence>
<keyword evidence="5" id="KW-1185">Reference proteome</keyword>